<reference evidence="2" key="1">
    <citation type="submission" date="2021-02" db="EMBL/GenBank/DDBJ databases">
        <authorList>
            <person name="Dougan E. K."/>
            <person name="Rhodes N."/>
            <person name="Thang M."/>
            <person name="Chan C."/>
        </authorList>
    </citation>
    <scope>NUCLEOTIDE SEQUENCE</scope>
</reference>
<proteinExistence type="inferred from homology"/>
<gene>
    <name evidence="2" type="ORF">PGLA2088_LOCUS51416</name>
</gene>
<comment type="similarity">
    <text evidence="1">Belongs to the MYG1 family.</text>
</comment>
<evidence type="ECO:0000313" key="2">
    <source>
        <dbReference type="EMBL" id="CAE8743479.1"/>
    </source>
</evidence>
<dbReference type="EMBL" id="CAJNNW010037647">
    <property type="protein sequence ID" value="CAE8743479.1"/>
    <property type="molecule type" value="Genomic_DNA"/>
</dbReference>
<name>A0A813M0H8_POLGL</name>
<dbReference type="PANTHER" id="PTHR11215">
    <property type="entry name" value="METAL DEPENDENT HYDROLASE - RELATED"/>
    <property type="match status" value="1"/>
</dbReference>
<dbReference type="GO" id="GO:0005737">
    <property type="term" value="C:cytoplasm"/>
    <property type="evidence" value="ECO:0007669"/>
    <property type="project" value="TreeGrafter"/>
</dbReference>
<evidence type="ECO:0008006" key="4">
    <source>
        <dbReference type="Google" id="ProtNLM"/>
    </source>
</evidence>
<organism evidence="2 3">
    <name type="scientific">Polarella glacialis</name>
    <name type="common">Dinoflagellate</name>
    <dbReference type="NCBI Taxonomy" id="89957"/>
    <lineage>
        <taxon>Eukaryota</taxon>
        <taxon>Sar</taxon>
        <taxon>Alveolata</taxon>
        <taxon>Dinophyceae</taxon>
        <taxon>Suessiales</taxon>
        <taxon>Suessiaceae</taxon>
        <taxon>Polarella</taxon>
    </lineage>
</organism>
<dbReference type="Pfam" id="PF03690">
    <property type="entry name" value="MYG1_exonuc"/>
    <property type="match status" value="1"/>
</dbReference>
<comment type="caution">
    <text evidence="2">The sequence shown here is derived from an EMBL/GenBank/DDBJ whole genome shotgun (WGS) entry which is preliminary data.</text>
</comment>
<accession>A0A813M0H8</accession>
<dbReference type="PANTHER" id="PTHR11215:SF1">
    <property type="entry name" value="MYG1 EXONUCLEASE"/>
    <property type="match status" value="1"/>
</dbReference>
<evidence type="ECO:0000313" key="3">
    <source>
        <dbReference type="Proteomes" id="UP000626109"/>
    </source>
</evidence>
<dbReference type="AlphaFoldDB" id="A0A813M0H8"/>
<protein>
    <recommendedName>
        <fullName evidence="4">MYG1 protein</fullName>
    </recommendedName>
</protein>
<dbReference type="Proteomes" id="UP000626109">
    <property type="component" value="Unassembled WGS sequence"/>
</dbReference>
<sequence>MAAPPAKRSRTSAAGEVSLDILAARLRETAVHAKLPEAGLGEFICTHHGSFHADEAMACAMLKCLPAYANMPVLRTRDEGEIAKAAIVVDVGGTYEPEKHRYDHHQKGFTTTYSEAYPEIKLSSAGLVFKHFGAAVVEALCGPLEPKALAAIVAKTYDSVIRELDALDNGVQVADAPRYRFCTHLGARVGRLNPSWQEESSPEAENSRFKEAMVLAAQELCAVIQGYSSSWLPARSIVDEALAERLKVHSSGEILRLARFCPWQEHLFDLEAEDEAASTPLVKYVLFQDSRGGWRVQAAPKARGSFENRLQLPKAWCGLRDKELSAASGIEACVFVHANGFIGGNSTEDGALKMAAGALALAAQADSGGSL</sequence>
<dbReference type="InterPro" id="IPR003226">
    <property type="entry name" value="MYG1_exonuclease"/>
</dbReference>
<evidence type="ECO:0000256" key="1">
    <source>
        <dbReference type="ARBA" id="ARBA00010105"/>
    </source>
</evidence>
<dbReference type="GO" id="GO:0005634">
    <property type="term" value="C:nucleus"/>
    <property type="evidence" value="ECO:0007669"/>
    <property type="project" value="TreeGrafter"/>
</dbReference>